<proteinExistence type="predicted"/>
<protein>
    <submittedName>
        <fullName evidence="1">Uncharacterized protein</fullName>
    </submittedName>
</protein>
<evidence type="ECO:0000313" key="1">
    <source>
        <dbReference type="EMBL" id="SVA09056.1"/>
    </source>
</evidence>
<sequence>RAPNRTGDPLHGRRRHRLLSPWPSLANFHNGQFAWPGL</sequence>
<organism evidence="1">
    <name type="scientific">marine metagenome</name>
    <dbReference type="NCBI Taxonomy" id="408172"/>
    <lineage>
        <taxon>unclassified sequences</taxon>
        <taxon>metagenomes</taxon>
        <taxon>ecological metagenomes</taxon>
    </lineage>
</organism>
<dbReference type="AlphaFoldDB" id="A0A381SYJ7"/>
<feature type="non-terminal residue" evidence="1">
    <location>
        <position position="1"/>
    </location>
</feature>
<reference evidence="1" key="1">
    <citation type="submission" date="2018-05" db="EMBL/GenBank/DDBJ databases">
        <authorList>
            <person name="Lanie J.A."/>
            <person name="Ng W.-L."/>
            <person name="Kazmierczak K.M."/>
            <person name="Andrzejewski T.M."/>
            <person name="Davidsen T.M."/>
            <person name="Wayne K.J."/>
            <person name="Tettelin H."/>
            <person name="Glass J.I."/>
            <person name="Rusch D."/>
            <person name="Podicherti R."/>
            <person name="Tsui H.-C.T."/>
            <person name="Winkler M.E."/>
        </authorList>
    </citation>
    <scope>NUCLEOTIDE SEQUENCE</scope>
</reference>
<dbReference type="EMBL" id="UINC01003764">
    <property type="protein sequence ID" value="SVA09056.1"/>
    <property type="molecule type" value="Genomic_DNA"/>
</dbReference>
<accession>A0A381SYJ7</accession>
<name>A0A381SYJ7_9ZZZZ</name>
<gene>
    <name evidence="1" type="ORF">METZ01_LOCUS61910</name>
</gene>
<feature type="non-terminal residue" evidence="1">
    <location>
        <position position="38"/>
    </location>
</feature>